<evidence type="ECO:0000313" key="1">
    <source>
        <dbReference type="EMBL" id="KHG09814.1"/>
    </source>
</evidence>
<evidence type="ECO:0000313" key="2">
    <source>
        <dbReference type="Proteomes" id="UP000032142"/>
    </source>
</evidence>
<organism evidence="1 2">
    <name type="scientific">Gossypium arboreum</name>
    <name type="common">Tree cotton</name>
    <name type="synonym">Gossypium nanking</name>
    <dbReference type="NCBI Taxonomy" id="29729"/>
    <lineage>
        <taxon>Eukaryota</taxon>
        <taxon>Viridiplantae</taxon>
        <taxon>Streptophyta</taxon>
        <taxon>Embryophyta</taxon>
        <taxon>Tracheophyta</taxon>
        <taxon>Spermatophyta</taxon>
        <taxon>Magnoliopsida</taxon>
        <taxon>eudicotyledons</taxon>
        <taxon>Gunneridae</taxon>
        <taxon>Pentapetalae</taxon>
        <taxon>rosids</taxon>
        <taxon>malvids</taxon>
        <taxon>Malvales</taxon>
        <taxon>Malvaceae</taxon>
        <taxon>Malvoideae</taxon>
        <taxon>Gossypium</taxon>
    </lineage>
</organism>
<reference evidence="2" key="1">
    <citation type="submission" date="2014-09" db="EMBL/GenBank/DDBJ databases">
        <authorList>
            <person name="Mudge J."/>
            <person name="Ramaraj T."/>
            <person name="Lindquist I.E."/>
            <person name="Bharti A.K."/>
            <person name="Sundararajan A."/>
            <person name="Cameron C.T."/>
            <person name="Woodward J.E."/>
            <person name="May G.D."/>
            <person name="Brubaker C."/>
            <person name="Broadhvest J."/>
            <person name="Wilkins T.A."/>
        </authorList>
    </citation>
    <scope>NUCLEOTIDE SEQUENCE</scope>
    <source>
        <strain evidence="2">cv. AKA8401</strain>
    </source>
</reference>
<keyword evidence="2" id="KW-1185">Reference proteome</keyword>
<dbReference type="EMBL" id="KN392286">
    <property type="protein sequence ID" value="KHG09814.1"/>
    <property type="molecule type" value="Genomic_DNA"/>
</dbReference>
<gene>
    <name evidence="1" type="ORF">F383_12295</name>
</gene>
<accession>A0A0B0NDG3</accession>
<dbReference type="AlphaFoldDB" id="A0A0B0NDG3"/>
<name>A0A0B0NDG3_GOSAR</name>
<sequence length="18" mass="2176">MCRLLLLFQICSREVFCT</sequence>
<proteinExistence type="predicted"/>
<protein>
    <submittedName>
        <fullName evidence="1">Uncharacterized protein</fullName>
    </submittedName>
</protein>
<dbReference type="Proteomes" id="UP000032142">
    <property type="component" value="Unassembled WGS sequence"/>
</dbReference>